<name>A0A7J6DF93_9TELE</name>
<sequence length="131" mass="13531">MLQNGGLSLTISKPETPTGLVQEPEPDITTKAPEAKHADQSTLEPGVDMNLIDLWSVDPVPTQVPTLKPLSSLPVPSGLLEAPVPSGLLEAPVPSGDLPSPMSLSDFLVPSPLLVSASPLDSSFTSTTPST</sequence>
<feature type="compositionally biased region" description="Polar residues" evidence="1">
    <location>
        <begin position="1"/>
        <end position="15"/>
    </location>
</feature>
<evidence type="ECO:0000256" key="1">
    <source>
        <dbReference type="SAM" id="MobiDB-lite"/>
    </source>
</evidence>
<dbReference type="AlphaFoldDB" id="A0A7J6DF93"/>
<evidence type="ECO:0000313" key="3">
    <source>
        <dbReference type="Proteomes" id="UP000579812"/>
    </source>
</evidence>
<gene>
    <name evidence="2" type="ORF">G5714_000023</name>
</gene>
<reference evidence="2 3" key="1">
    <citation type="submission" date="2020-04" db="EMBL/GenBank/DDBJ databases">
        <title>Chromosome-level genome assembly of a cyprinid fish Onychostoma macrolepis by integration of Nanopore Sequencing, Bionano and Hi-C technology.</title>
        <authorList>
            <person name="Wang D."/>
        </authorList>
    </citation>
    <scope>NUCLEOTIDE SEQUENCE [LARGE SCALE GENOMIC DNA]</scope>
    <source>
        <strain evidence="2">SWU-2019</strain>
        <tissue evidence="2">Muscle</tissue>
    </source>
</reference>
<comment type="caution">
    <text evidence="2">The sequence shown here is derived from an EMBL/GenBank/DDBJ whole genome shotgun (WGS) entry which is preliminary data.</text>
</comment>
<protein>
    <submittedName>
        <fullName evidence="2">Uncharacterized protein</fullName>
    </submittedName>
</protein>
<dbReference type="EMBL" id="JAAMOB010000001">
    <property type="protein sequence ID" value="KAF4117972.1"/>
    <property type="molecule type" value="Genomic_DNA"/>
</dbReference>
<evidence type="ECO:0000313" key="2">
    <source>
        <dbReference type="EMBL" id="KAF4117972.1"/>
    </source>
</evidence>
<keyword evidence="3" id="KW-1185">Reference proteome</keyword>
<accession>A0A7J6DF93</accession>
<organism evidence="2 3">
    <name type="scientific">Onychostoma macrolepis</name>
    <dbReference type="NCBI Taxonomy" id="369639"/>
    <lineage>
        <taxon>Eukaryota</taxon>
        <taxon>Metazoa</taxon>
        <taxon>Chordata</taxon>
        <taxon>Craniata</taxon>
        <taxon>Vertebrata</taxon>
        <taxon>Euteleostomi</taxon>
        <taxon>Actinopterygii</taxon>
        <taxon>Neopterygii</taxon>
        <taxon>Teleostei</taxon>
        <taxon>Ostariophysi</taxon>
        <taxon>Cypriniformes</taxon>
        <taxon>Cyprinidae</taxon>
        <taxon>Acrossocheilinae</taxon>
        <taxon>Onychostoma</taxon>
    </lineage>
</organism>
<dbReference type="Proteomes" id="UP000579812">
    <property type="component" value="Unassembled WGS sequence"/>
</dbReference>
<proteinExistence type="predicted"/>
<feature type="region of interest" description="Disordered" evidence="1">
    <location>
        <begin position="1"/>
        <end position="41"/>
    </location>
</feature>